<evidence type="ECO:0000313" key="2">
    <source>
        <dbReference type="EMBL" id="EFD80449.2"/>
    </source>
</evidence>
<gene>
    <name evidence="2" type="ORF">PSAG_00484</name>
</gene>
<evidence type="ECO:0000256" key="1">
    <source>
        <dbReference type="SAM" id="Phobius"/>
    </source>
</evidence>
<reference evidence="2" key="2">
    <citation type="submission" date="2013-10" db="EMBL/GenBank/DDBJ databases">
        <title>The Genome Sequence of Fusobacterium nucleatum subsp. animalis D11.</title>
        <authorList>
            <consortium name="The Broad Institute Genomics Platform"/>
            <person name="Earl A."/>
            <person name="Ward D."/>
            <person name="Feldgarden M."/>
            <person name="Gevers D."/>
            <person name="Kostic A."/>
            <person name="Garrett W."/>
            <person name="Young S.K."/>
            <person name="Zeng Q."/>
            <person name="Gargeya S."/>
            <person name="Fitzgerald M."/>
            <person name="Abouelleil A."/>
            <person name="Alvarado L."/>
            <person name="Berlin A.M."/>
            <person name="Chapman S.B."/>
            <person name="Gainer-Dewar J."/>
            <person name="Goldberg J."/>
            <person name="Gnerre S."/>
            <person name="Griggs A."/>
            <person name="Gujja S."/>
            <person name="Hansen M."/>
            <person name="Howarth C."/>
            <person name="Imamovic A."/>
            <person name="Ireland A."/>
            <person name="Larimer J."/>
            <person name="McCowan C."/>
            <person name="Murphy C."/>
            <person name="Pearson M."/>
            <person name="Poon T.W."/>
            <person name="Priest M."/>
            <person name="Roberts A."/>
            <person name="Saif S."/>
            <person name="Shea T."/>
            <person name="Sykes S."/>
            <person name="Wortman J."/>
            <person name="Nusbaum C."/>
            <person name="Birren B."/>
        </authorList>
    </citation>
    <scope>NUCLEOTIDE SEQUENCE [LARGE SCALE GENOMIC DNA]</scope>
    <source>
        <strain evidence="2">D11</strain>
    </source>
</reference>
<keyword evidence="1" id="KW-1133">Transmembrane helix</keyword>
<accession>D6BE52</accession>
<proteinExistence type="predicted"/>
<dbReference type="Proteomes" id="UP000004650">
    <property type="component" value="Unassembled WGS sequence"/>
</dbReference>
<dbReference type="AlphaFoldDB" id="D6BE52"/>
<keyword evidence="1" id="KW-0472">Membrane</keyword>
<dbReference type="EMBL" id="ACDS02000012">
    <property type="protein sequence ID" value="EFD80449.2"/>
    <property type="molecule type" value="Genomic_DNA"/>
</dbReference>
<organism evidence="2">
    <name type="scientific">Fusobacterium animalis D11</name>
    <dbReference type="NCBI Taxonomy" id="556264"/>
    <lineage>
        <taxon>Bacteria</taxon>
        <taxon>Fusobacteriati</taxon>
        <taxon>Fusobacteriota</taxon>
        <taxon>Fusobacteriia</taxon>
        <taxon>Fusobacteriales</taxon>
        <taxon>Fusobacteriaceae</taxon>
        <taxon>Fusobacterium</taxon>
    </lineage>
</organism>
<feature type="transmembrane region" description="Helical" evidence="1">
    <location>
        <begin position="20"/>
        <end position="38"/>
    </location>
</feature>
<name>D6BE52_9FUSO</name>
<keyword evidence="1" id="KW-0812">Transmembrane</keyword>
<protein>
    <submittedName>
        <fullName evidence="2">Uncharacterized protein</fullName>
    </submittedName>
</protein>
<feature type="transmembrane region" description="Helical" evidence="1">
    <location>
        <begin position="117"/>
        <end position="142"/>
    </location>
</feature>
<reference evidence="2" key="1">
    <citation type="submission" date="2009-02" db="EMBL/GenBank/DDBJ databases">
        <authorList>
            <person name="Ishii A."/>
            <person name="Suzuki M."/>
            <person name="Sahara T."/>
            <person name="Takada Y."/>
            <person name="Sasaki S."/>
            <person name="Fukunaga N."/>
        </authorList>
    </citation>
    <scope>NUCLEOTIDE SEQUENCE</scope>
    <source>
        <strain evidence="2">D11</strain>
    </source>
</reference>
<feature type="transmembrane region" description="Helical" evidence="1">
    <location>
        <begin position="75"/>
        <end position="97"/>
    </location>
</feature>
<comment type="caution">
    <text evidence="2">The sequence shown here is derived from an EMBL/GenBank/DDBJ whole genome shotgun (WGS) entry which is preliminary data.</text>
</comment>
<sequence length="149" mass="17877">MAIFLFIGLVLLHFFKINFLYLQIFNVLFYFYAFLLYFNKDEDAKYEIYMNFNYKHKEPCYFLEPKPKLKKIIDFIGFMLFTAIYFFLGIGIFMFFYSFVVSALYLGKFFSMDVFFIALKIDLAVILGSILGYLSGYLACIFNKKYEEF</sequence>